<name>A0ABP7WF36_9GAMM</name>
<proteinExistence type="predicted"/>
<dbReference type="Proteomes" id="UP001500392">
    <property type="component" value="Unassembled WGS sequence"/>
</dbReference>
<organism evidence="1 2">
    <name type="scientific">Zhongshania borealis</name>
    <dbReference type="NCBI Taxonomy" id="889488"/>
    <lineage>
        <taxon>Bacteria</taxon>
        <taxon>Pseudomonadati</taxon>
        <taxon>Pseudomonadota</taxon>
        <taxon>Gammaproteobacteria</taxon>
        <taxon>Cellvibrionales</taxon>
        <taxon>Spongiibacteraceae</taxon>
        <taxon>Zhongshania</taxon>
    </lineage>
</organism>
<keyword evidence="2" id="KW-1185">Reference proteome</keyword>
<sequence>MKGGALSRRAAMLCQNPKFRLWLDRMRNAKYPMDIPDGTHDEEDARDFFLVACNIKSRAELDHKPEAAAMFNKININFQKFMGQL</sequence>
<protein>
    <submittedName>
        <fullName evidence="1">Uncharacterized protein</fullName>
    </submittedName>
</protein>
<gene>
    <name evidence="1" type="ORF">GCM10022414_07450</name>
</gene>
<dbReference type="EMBL" id="BAABDM010000001">
    <property type="protein sequence ID" value="GAA4087202.1"/>
    <property type="molecule type" value="Genomic_DNA"/>
</dbReference>
<evidence type="ECO:0000313" key="1">
    <source>
        <dbReference type="EMBL" id="GAA4087202.1"/>
    </source>
</evidence>
<accession>A0ABP7WF36</accession>
<reference evidence="2" key="1">
    <citation type="journal article" date="2019" name="Int. J. Syst. Evol. Microbiol.">
        <title>The Global Catalogue of Microorganisms (GCM) 10K type strain sequencing project: providing services to taxonomists for standard genome sequencing and annotation.</title>
        <authorList>
            <consortium name="The Broad Institute Genomics Platform"/>
            <consortium name="The Broad Institute Genome Sequencing Center for Infectious Disease"/>
            <person name="Wu L."/>
            <person name="Ma J."/>
        </authorList>
    </citation>
    <scope>NUCLEOTIDE SEQUENCE [LARGE SCALE GENOMIC DNA]</scope>
    <source>
        <strain evidence="2">JCM 17304</strain>
    </source>
</reference>
<evidence type="ECO:0000313" key="2">
    <source>
        <dbReference type="Proteomes" id="UP001500392"/>
    </source>
</evidence>
<comment type="caution">
    <text evidence="1">The sequence shown here is derived from an EMBL/GenBank/DDBJ whole genome shotgun (WGS) entry which is preliminary data.</text>
</comment>